<evidence type="ECO:0000313" key="7">
    <source>
        <dbReference type="Proteomes" id="UP000659047"/>
    </source>
</evidence>
<dbReference type="GO" id="GO:0015627">
    <property type="term" value="C:type II protein secretion system complex"/>
    <property type="evidence" value="ECO:0007669"/>
    <property type="project" value="InterPro"/>
</dbReference>
<protein>
    <submittedName>
        <fullName evidence="6">Prepilin-type N-terminal cleavage/methylation domain-containing protein</fullName>
    </submittedName>
</protein>
<dbReference type="PROSITE" id="PS00409">
    <property type="entry name" value="PROKAR_NTER_METHYL"/>
    <property type="match status" value="1"/>
</dbReference>
<dbReference type="AlphaFoldDB" id="A0A8K0XX85"/>
<gene>
    <name evidence="6" type="ORF">JJB97_12350</name>
</gene>
<dbReference type="InterPro" id="IPR002416">
    <property type="entry name" value="T2SS_protein-GspH"/>
</dbReference>
<dbReference type="GO" id="GO:0016020">
    <property type="term" value="C:membrane"/>
    <property type="evidence" value="ECO:0007669"/>
    <property type="project" value="UniProtKB-SubCell"/>
</dbReference>
<comment type="subcellular location">
    <subcellularLocation>
        <location evidence="1">Membrane</location>
        <topology evidence="1">Single-pass membrane protein</topology>
    </subcellularLocation>
</comment>
<dbReference type="PRINTS" id="PR00885">
    <property type="entry name" value="BCTERIALGSPH"/>
</dbReference>
<dbReference type="Gene3D" id="3.55.40.10">
    <property type="entry name" value="minor pseudopilin epsh domain"/>
    <property type="match status" value="1"/>
</dbReference>
<keyword evidence="2" id="KW-0488">Methylation</keyword>
<organism evidence="6 7">
    <name type="scientific">Tenebrionibacter intestinalis</name>
    <dbReference type="NCBI Taxonomy" id="2799638"/>
    <lineage>
        <taxon>Bacteria</taxon>
        <taxon>Pseudomonadati</taxon>
        <taxon>Pseudomonadota</taxon>
        <taxon>Gammaproteobacteria</taxon>
        <taxon>Enterobacterales</taxon>
        <taxon>Enterobacteriaceae</taxon>
        <taxon>Tenebrionibacter/Tenebrionicola group</taxon>
        <taxon>Tenebrionibacter</taxon>
    </lineage>
</organism>
<dbReference type="SUPFAM" id="SSF54523">
    <property type="entry name" value="Pili subunits"/>
    <property type="match status" value="1"/>
</dbReference>
<dbReference type="EMBL" id="JAEPBH010000031">
    <property type="protein sequence ID" value="MBK4716101.1"/>
    <property type="molecule type" value="Genomic_DNA"/>
</dbReference>
<reference evidence="6" key="1">
    <citation type="submission" date="2021-01" db="EMBL/GenBank/DDBJ databases">
        <title>Intestinitalea alba gen. nov., sp. nov., a novel genus of the family Enterobacteriaceae, isolated from the gut of the plastic-eating mealworm Tenebrio molitor L.</title>
        <authorList>
            <person name="Yang Y."/>
        </authorList>
    </citation>
    <scope>NUCLEOTIDE SEQUENCE</scope>
    <source>
        <strain evidence="6">BIT-L3</strain>
    </source>
</reference>
<dbReference type="InterPro" id="IPR045584">
    <property type="entry name" value="Pilin-like"/>
</dbReference>
<keyword evidence="4" id="KW-1133">Transmembrane helix</keyword>
<keyword evidence="3" id="KW-0812">Transmembrane</keyword>
<proteinExistence type="predicted"/>
<evidence type="ECO:0000256" key="4">
    <source>
        <dbReference type="ARBA" id="ARBA00022989"/>
    </source>
</evidence>
<name>A0A8K0XX85_9ENTR</name>
<dbReference type="RefSeq" id="WP_238714316.1">
    <property type="nucleotide sequence ID" value="NZ_JAEPBH010000031.1"/>
</dbReference>
<evidence type="ECO:0000256" key="5">
    <source>
        <dbReference type="ARBA" id="ARBA00023136"/>
    </source>
</evidence>
<keyword evidence="7" id="KW-1185">Reference proteome</keyword>
<sequence>MISATGRARGFTLLEVLLALALLSMSAMIVVAALPGRDFRADKEAGRLARRMTGLMRIAALDGSLYGLQAQADRWQLKAWRQGGWQALDLPAGGGAQTLPEGWRLTLRVAGEVTGNAPQVLILPGGEITPFRLRYMQGDRAVVEIGPNEDGWPVATELRDAAR</sequence>
<evidence type="ECO:0000256" key="3">
    <source>
        <dbReference type="ARBA" id="ARBA00022692"/>
    </source>
</evidence>
<dbReference type="GO" id="GO:0015628">
    <property type="term" value="P:protein secretion by the type II secretion system"/>
    <property type="evidence" value="ECO:0007669"/>
    <property type="project" value="InterPro"/>
</dbReference>
<dbReference type="NCBIfam" id="TIGR02532">
    <property type="entry name" value="IV_pilin_GFxxxE"/>
    <property type="match status" value="1"/>
</dbReference>
<comment type="caution">
    <text evidence="6">The sequence shown here is derived from an EMBL/GenBank/DDBJ whole genome shotgun (WGS) entry which is preliminary data.</text>
</comment>
<evidence type="ECO:0000256" key="1">
    <source>
        <dbReference type="ARBA" id="ARBA00004167"/>
    </source>
</evidence>
<dbReference type="Pfam" id="PF07963">
    <property type="entry name" value="N_methyl"/>
    <property type="match status" value="1"/>
</dbReference>
<accession>A0A8K0XX85</accession>
<evidence type="ECO:0000256" key="2">
    <source>
        <dbReference type="ARBA" id="ARBA00022481"/>
    </source>
</evidence>
<evidence type="ECO:0000313" key="6">
    <source>
        <dbReference type="EMBL" id="MBK4716101.1"/>
    </source>
</evidence>
<dbReference type="InterPro" id="IPR012902">
    <property type="entry name" value="N_methyl_site"/>
</dbReference>
<dbReference type="Proteomes" id="UP000659047">
    <property type="component" value="Unassembled WGS sequence"/>
</dbReference>
<keyword evidence="5" id="KW-0472">Membrane</keyword>